<evidence type="ECO:0000313" key="2">
    <source>
        <dbReference type="Proteomes" id="UP001334084"/>
    </source>
</evidence>
<dbReference type="InterPro" id="IPR053164">
    <property type="entry name" value="IS1016-like_transposase"/>
</dbReference>
<reference evidence="1" key="1">
    <citation type="journal article" date="2024" name="BMC Genomics">
        <title>Functional annotation of a divergent genome using sequence and structure-based similarity.</title>
        <authorList>
            <person name="Svedberg D."/>
            <person name="Winiger R.R."/>
            <person name="Berg A."/>
            <person name="Sharma H."/>
            <person name="Tellgren-Roth C."/>
            <person name="Debrunner-Vossbrinck B.A."/>
            <person name="Vossbrinck C.R."/>
            <person name="Barandun J."/>
        </authorList>
    </citation>
    <scope>NUCLEOTIDE SEQUENCE</scope>
    <source>
        <strain evidence="1">Illinois isolate</strain>
    </source>
</reference>
<protein>
    <submittedName>
        <fullName evidence="1">DDE-TNP-IS1595 domain-containing protein</fullName>
    </submittedName>
</protein>
<dbReference type="KEGG" id="vnx:VNE69_04169"/>
<dbReference type="EMBL" id="CP142729">
    <property type="protein sequence ID" value="WUR03346.1"/>
    <property type="molecule type" value="Genomic_DNA"/>
</dbReference>
<name>A0AAX4JBV2_9MICR</name>
<gene>
    <name evidence="1" type="ORF">VNE69_04169</name>
</gene>
<dbReference type="PANTHER" id="PTHR47163:SF2">
    <property type="entry name" value="SI:DKEY-17M8.2"/>
    <property type="match status" value="1"/>
</dbReference>
<dbReference type="GeneID" id="90541159"/>
<organism evidence="1 2">
    <name type="scientific">Vairimorpha necatrix</name>
    <dbReference type="NCBI Taxonomy" id="6039"/>
    <lineage>
        <taxon>Eukaryota</taxon>
        <taxon>Fungi</taxon>
        <taxon>Fungi incertae sedis</taxon>
        <taxon>Microsporidia</taxon>
        <taxon>Nosematidae</taxon>
        <taxon>Vairimorpha</taxon>
    </lineage>
</organism>
<keyword evidence="2" id="KW-1185">Reference proteome</keyword>
<sequence length="216" mass="25171">MAVWKNFLKFLKYIEKTSKSCIKCGPISKKYYENVIFRCTWSKCRSKWSLLKNTPFYNNKLGINTMLLIIKSWSVNVKYKAIAEFLGISIKSVRKIISLTVNSIENSVYVETGIIGGPGIVVEIDEKGVWIFGMVERTPQRKIVFVPVDNRRATTLEELLKKICNWSAVKSETSIRHRTKKLIKSSLLRFMLRRNFEGNLFDKIIEMIFKFLFFSS</sequence>
<dbReference type="Proteomes" id="UP001334084">
    <property type="component" value="Chromosome 4"/>
</dbReference>
<dbReference type="RefSeq" id="XP_065329491.1">
    <property type="nucleotide sequence ID" value="XM_065473420.1"/>
</dbReference>
<dbReference type="PANTHER" id="PTHR47163">
    <property type="entry name" value="DDE_TNP_IS1595 DOMAIN-CONTAINING PROTEIN"/>
    <property type="match status" value="1"/>
</dbReference>
<accession>A0AAX4JBV2</accession>
<evidence type="ECO:0000313" key="1">
    <source>
        <dbReference type="EMBL" id="WUR03346.1"/>
    </source>
</evidence>
<dbReference type="AlphaFoldDB" id="A0AAX4JBV2"/>
<proteinExistence type="predicted"/>